<dbReference type="InterPro" id="IPR016169">
    <property type="entry name" value="FAD-bd_PCMH_sub2"/>
</dbReference>
<dbReference type="RefSeq" id="WP_261615711.1">
    <property type="nucleotide sequence ID" value="NZ_JALIDZ010000004.1"/>
</dbReference>
<evidence type="ECO:0000256" key="3">
    <source>
        <dbReference type="ARBA" id="ARBA00023122"/>
    </source>
</evidence>
<sequence length="353" mass="38656">MPDEPTPSPEEPASSSHSGGETLIRKLKHLFGHRQTSSSLRESLAGALDEADGVATDPFSAKERSMLRNVLGLRDLRVDDVMVPRADIDAVETDVPIAELIREFRDAGHSRLPVYKETLDEPCGMIHIKDLLGWMTERALLSQDGASADEAGKSGDLDMSRIPLKTSLAEAELVRQVLYVPPSMPAVDLLVKMQATRIHMAIVVDEYGGTDGLVSIEDLVEEIVGEIEDEHDEETAPMIVPTDDGGFIADARAPIEEVSKLLGEEIEIGDLVEDIDTLGGLVFDRAGHVPVRGELVSFPGGYEFEILDADPRRIKRVRIHRRAAGTVRSTRRERTDKERTDAGRPDGDRSDAA</sequence>
<dbReference type="InterPro" id="IPR005170">
    <property type="entry name" value="Transptr-assoc_dom"/>
</dbReference>
<proteinExistence type="inferred from homology"/>
<dbReference type="SUPFAM" id="SSF54631">
    <property type="entry name" value="CBS-domain pair"/>
    <property type="match status" value="1"/>
</dbReference>
<dbReference type="SMART" id="SM00116">
    <property type="entry name" value="CBS"/>
    <property type="match status" value="2"/>
</dbReference>
<dbReference type="InterPro" id="IPR044751">
    <property type="entry name" value="Ion_transp-like_CBS"/>
</dbReference>
<organism evidence="7 8">
    <name type="scientific">Microbaculum marinisediminis</name>
    <dbReference type="NCBI Taxonomy" id="2931392"/>
    <lineage>
        <taxon>Bacteria</taxon>
        <taxon>Pseudomonadati</taxon>
        <taxon>Pseudomonadota</taxon>
        <taxon>Alphaproteobacteria</taxon>
        <taxon>Hyphomicrobiales</taxon>
        <taxon>Tepidamorphaceae</taxon>
        <taxon>Microbaculum</taxon>
    </lineage>
</organism>
<evidence type="ECO:0000256" key="2">
    <source>
        <dbReference type="ARBA" id="ARBA00022737"/>
    </source>
</evidence>
<dbReference type="Gene3D" id="3.10.580.10">
    <property type="entry name" value="CBS-domain"/>
    <property type="match status" value="1"/>
</dbReference>
<dbReference type="PROSITE" id="PS51371">
    <property type="entry name" value="CBS"/>
    <property type="match status" value="2"/>
</dbReference>
<dbReference type="Pfam" id="PF03471">
    <property type="entry name" value="CorC_HlyC"/>
    <property type="match status" value="1"/>
</dbReference>
<evidence type="ECO:0000313" key="7">
    <source>
        <dbReference type="EMBL" id="MCT8972135.1"/>
    </source>
</evidence>
<dbReference type="Pfam" id="PF00571">
    <property type="entry name" value="CBS"/>
    <property type="match status" value="2"/>
</dbReference>
<feature type="domain" description="CBS" evidence="6">
    <location>
        <begin position="173"/>
        <end position="233"/>
    </location>
</feature>
<comment type="similarity">
    <text evidence="1">Belongs to the UPF0053 family. Hemolysin C subfamily.</text>
</comment>
<keyword evidence="2" id="KW-0677">Repeat</keyword>
<evidence type="ECO:0000313" key="8">
    <source>
        <dbReference type="Proteomes" id="UP001320898"/>
    </source>
</evidence>
<dbReference type="Proteomes" id="UP001320898">
    <property type="component" value="Unassembled WGS sequence"/>
</dbReference>
<keyword evidence="3 4" id="KW-0129">CBS domain</keyword>
<dbReference type="GO" id="GO:0050660">
    <property type="term" value="F:flavin adenine dinucleotide binding"/>
    <property type="evidence" value="ECO:0007669"/>
    <property type="project" value="InterPro"/>
</dbReference>
<evidence type="ECO:0000256" key="4">
    <source>
        <dbReference type="PROSITE-ProRule" id="PRU00703"/>
    </source>
</evidence>
<evidence type="ECO:0000259" key="6">
    <source>
        <dbReference type="PROSITE" id="PS51371"/>
    </source>
</evidence>
<accession>A0AAW5QW13</accession>
<dbReference type="SMART" id="SM01091">
    <property type="entry name" value="CorC_HlyC"/>
    <property type="match status" value="1"/>
</dbReference>
<feature type="domain" description="CBS" evidence="6">
    <location>
        <begin position="82"/>
        <end position="141"/>
    </location>
</feature>
<feature type="region of interest" description="Disordered" evidence="5">
    <location>
        <begin position="325"/>
        <end position="353"/>
    </location>
</feature>
<protein>
    <submittedName>
        <fullName evidence="7">Hemolysin family protein</fullName>
    </submittedName>
</protein>
<dbReference type="AlphaFoldDB" id="A0AAW5QW13"/>
<evidence type="ECO:0000256" key="1">
    <source>
        <dbReference type="ARBA" id="ARBA00006446"/>
    </source>
</evidence>
<dbReference type="InterPro" id="IPR000644">
    <property type="entry name" value="CBS_dom"/>
</dbReference>
<feature type="compositionally biased region" description="Basic and acidic residues" evidence="5">
    <location>
        <begin position="330"/>
        <end position="353"/>
    </location>
</feature>
<name>A0AAW5QW13_9HYPH</name>
<dbReference type="InterPro" id="IPR046342">
    <property type="entry name" value="CBS_dom_sf"/>
</dbReference>
<feature type="compositionally biased region" description="Pro residues" evidence="5">
    <location>
        <begin position="1"/>
        <end position="10"/>
    </location>
</feature>
<dbReference type="EMBL" id="JALIDZ010000004">
    <property type="protein sequence ID" value="MCT8972135.1"/>
    <property type="molecule type" value="Genomic_DNA"/>
</dbReference>
<dbReference type="PANTHER" id="PTHR22777">
    <property type="entry name" value="HEMOLYSIN-RELATED"/>
    <property type="match status" value="1"/>
</dbReference>
<dbReference type="PANTHER" id="PTHR22777:SF27">
    <property type="entry name" value="MAGNESIUM AND COBALT EFFLUX PROTEIN CORC"/>
    <property type="match status" value="1"/>
</dbReference>
<dbReference type="InterPro" id="IPR036318">
    <property type="entry name" value="FAD-bd_PCMH-like_sf"/>
</dbReference>
<gene>
    <name evidence="7" type="ORF">MUB46_09730</name>
</gene>
<dbReference type="GO" id="GO:0005886">
    <property type="term" value="C:plasma membrane"/>
    <property type="evidence" value="ECO:0007669"/>
    <property type="project" value="TreeGrafter"/>
</dbReference>
<dbReference type="Gene3D" id="3.30.465.10">
    <property type="match status" value="1"/>
</dbReference>
<reference evidence="7 8" key="1">
    <citation type="submission" date="2022-04" db="EMBL/GenBank/DDBJ databases">
        <authorList>
            <person name="Ye Y.-Q."/>
            <person name="Du Z.-J."/>
        </authorList>
    </citation>
    <scope>NUCLEOTIDE SEQUENCE [LARGE SCALE GENOMIC DNA]</scope>
    <source>
        <strain evidence="7 8">A6E488</strain>
    </source>
</reference>
<dbReference type="FunFam" id="3.10.580.10:FF:000002">
    <property type="entry name" value="Magnesium/cobalt efflux protein CorC"/>
    <property type="match status" value="1"/>
</dbReference>
<evidence type="ECO:0000256" key="5">
    <source>
        <dbReference type="SAM" id="MobiDB-lite"/>
    </source>
</evidence>
<keyword evidence="8" id="KW-1185">Reference proteome</keyword>
<comment type="caution">
    <text evidence="7">The sequence shown here is derived from an EMBL/GenBank/DDBJ whole genome shotgun (WGS) entry which is preliminary data.</text>
</comment>
<dbReference type="CDD" id="cd04590">
    <property type="entry name" value="CBS_pair_CorC_HlyC_assoc"/>
    <property type="match status" value="1"/>
</dbReference>
<feature type="region of interest" description="Disordered" evidence="5">
    <location>
        <begin position="1"/>
        <end position="21"/>
    </location>
</feature>
<dbReference type="SUPFAM" id="SSF56176">
    <property type="entry name" value="FAD-binding/transporter-associated domain-like"/>
    <property type="match status" value="1"/>
</dbReference>